<feature type="transmembrane region" description="Helical" evidence="3">
    <location>
        <begin position="556"/>
        <end position="573"/>
    </location>
</feature>
<dbReference type="RefSeq" id="WP_015693181.1">
    <property type="nucleotide sequence ID" value="NC_016940.1"/>
</dbReference>
<dbReference type="STRING" id="984262.SGRA_2850"/>
<feature type="transmembrane region" description="Helical" evidence="3">
    <location>
        <begin position="151"/>
        <end position="171"/>
    </location>
</feature>
<evidence type="ECO:0000256" key="1">
    <source>
        <dbReference type="SAM" id="Coils"/>
    </source>
</evidence>
<accession>H6LAI5</accession>
<feature type="transmembrane region" description="Helical" evidence="3">
    <location>
        <begin position="51"/>
        <end position="68"/>
    </location>
</feature>
<keyword evidence="1" id="KW-0175">Coiled coil</keyword>
<feature type="transmembrane region" description="Helical" evidence="3">
    <location>
        <begin position="580"/>
        <end position="598"/>
    </location>
</feature>
<dbReference type="PANTHER" id="PTHR16214">
    <property type="entry name" value="TRANSMEMBRANE PROTEIN 260"/>
    <property type="match status" value="1"/>
</dbReference>
<organism evidence="4 5">
    <name type="scientific">Saprospira grandis (strain Lewin)</name>
    <dbReference type="NCBI Taxonomy" id="984262"/>
    <lineage>
        <taxon>Bacteria</taxon>
        <taxon>Pseudomonadati</taxon>
        <taxon>Bacteroidota</taxon>
        <taxon>Saprospiria</taxon>
        <taxon>Saprospirales</taxon>
        <taxon>Saprospiraceae</taxon>
        <taxon>Saprospira</taxon>
    </lineage>
</organism>
<dbReference type="AlphaFoldDB" id="H6LAI5"/>
<feature type="transmembrane region" description="Helical" evidence="3">
    <location>
        <begin position="183"/>
        <end position="211"/>
    </location>
</feature>
<dbReference type="KEGG" id="sgn:SGRA_2850"/>
<evidence type="ECO:0000313" key="4">
    <source>
        <dbReference type="EMBL" id="AFC25578.1"/>
    </source>
</evidence>
<feature type="transmembrane region" description="Helical" evidence="3">
    <location>
        <begin position="80"/>
        <end position="103"/>
    </location>
</feature>
<feature type="transmembrane region" description="Helical" evidence="3">
    <location>
        <begin position="277"/>
        <end position="297"/>
    </location>
</feature>
<gene>
    <name evidence="4" type="ordered locus">SGRA_2850</name>
</gene>
<feature type="transmembrane region" description="Helical" evidence="3">
    <location>
        <begin position="353"/>
        <end position="375"/>
    </location>
</feature>
<evidence type="ECO:0000256" key="2">
    <source>
        <dbReference type="SAM" id="MobiDB-lite"/>
    </source>
</evidence>
<feature type="transmembrane region" description="Helical" evidence="3">
    <location>
        <begin position="223"/>
        <end position="241"/>
    </location>
</feature>
<dbReference type="OrthoDB" id="9807602at2"/>
<dbReference type="Proteomes" id="UP000007519">
    <property type="component" value="Chromosome"/>
</dbReference>
<dbReference type="EMBL" id="CP002831">
    <property type="protein sequence ID" value="AFC25578.1"/>
    <property type="molecule type" value="Genomic_DNA"/>
</dbReference>
<evidence type="ECO:0000256" key="3">
    <source>
        <dbReference type="SAM" id="Phobius"/>
    </source>
</evidence>
<name>H6LAI5_SAPGL</name>
<sequence length="1172" mass="130653">MNNFKFLNNLTGWLMFAVAATVYLLTAEPTGSLWDCGEFISAAYKLEVVHPPGAPLFLMIGRMFAFVADTFSADKANIAYALNAMSGLSTAALVLFIFWSTTILAKLSLLGHRAQVSSMGDKLAILGAGVVAALSTTFATSVWFSAVEGEVYAMSSGFTGLVIWSALRWYVTDNARSDRWLVFIAYMIGLSIGVHLLSLLVIPFIALLFYYKKSQVRETEFSSNMMYNVLAFAILVGVQFISTLPVWLHVIFALCVPAIYIYSAIQAPAAERKIWRNMGLSFAIGFAILMFMQAIFIPKLPEIAAGFDFTFVNNFGLPLGSGMIFFVLFLIGLVAAGIYYAESKKNYYLQMGVMMFAVALMGFSTYSSIVIRAAANTPINMNKPSDPYSLLSYINREQYGERPLSFGPHFAAENIGYEAGDKVYRPVEKGNGFRYEVVAEKGGYKYKKSDQMFFPRLGHMDEARKAQYRRWLNLADGEKPDMTNNLDFFFRYQVGWMYFRYFMWNFAGRQNAKQGFYENDPTKGNWVSGIGPLDGMRLIPQSNLPESRSQDKGRNTYYLLPLIFGLIGLVFHIRRRPQDALALGILFLVTGLAIIVFSNQPPSEPRERDYVLVGSFFTFCMWIGLAVPAIYSELKRVMGQGQAGAAVALALVVTAPIIMGFENWDDHSRAKHTGARDYATNFLMSCAPNAVIFTYGDNDTYPLWYAQEVEGIRTDVRVVNFSLLAVDWYIDQLRRTMNESPAIAMTISPAAYRGTARNALPIQASGRPMNLVDAVRFMGENHPSGQAPSYLPTDNIVIPVDKKAVRANKAVSSTVTDEQIADQISFKINKRLVFKDEIALLDIVGTNMANGWTRPIYFAVTVRPEKLGGFKDYLQMEGMALRIVPIKTPSPNSYAGAMGMGRIELDSMYRNVVERFSWGGFDQHEMFVDESYAPSVQTTQFAMVRLARELAAAGDKERALNVLDKLFEGFPHMNFPLDEGYSRLQALEMYANLQAGDKAVPHLKDLSLTLADKMGYYAQFVAPYSLGEFAQKFGSLQQQFDAKRNQLQQMVQMMNQAPENSPQKQQLYQQAVQLNNEVGQLEAQKEALLKDTDNPEMATVFSDELSLAISQSNLVKRLAGQIGNQELLNTYNELFTPLGFEQASAGAAPAPAPQPAPEQDKEEAPESISVDS</sequence>
<feature type="coiled-coil region" evidence="1">
    <location>
        <begin position="1064"/>
        <end position="1091"/>
    </location>
</feature>
<dbReference type="HOGENOM" id="CLU_005363_0_0_10"/>
<dbReference type="PANTHER" id="PTHR16214:SF3">
    <property type="entry name" value="TRANSMEMBRANE PROTEIN 260"/>
    <property type="match status" value="1"/>
</dbReference>
<reference evidence="4 5" key="1">
    <citation type="journal article" date="2012" name="Stand. Genomic Sci.">
        <title>Complete genome sequencing and analysis of Saprospira grandis str. Lewin, a predatory marine bacterium.</title>
        <authorList>
            <person name="Saw J.H."/>
            <person name="Yuryev A."/>
            <person name="Kanbe M."/>
            <person name="Hou S."/>
            <person name="Young A.G."/>
            <person name="Aizawa S."/>
            <person name="Alam M."/>
        </authorList>
    </citation>
    <scope>NUCLEOTIDE SEQUENCE [LARGE SCALE GENOMIC DNA]</scope>
    <source>
        <strain evidence="4 5">Lewin</strain>
    </source>
</reference>
<keyword evidence="3" id="KW-0812">Transmembrane</keyword>
<feature type="transmembrane region" description="Helical" evidence="3">
    <location>
        <begin position="610"/>
        <end position="631"/>
    </location>
</feature>
<dbReference type="InterPro" id="IPR021280">
    <property type="entry name" value="TMEM260-like"/>
</dbReference>
<dbReference type="eggNOG" id="COG0730">
    <property type="taxonomic scope" value="Bacteria"/>
</dbReference>
<feature type="transmembrane region" description="Helical" evidence="3">
    <location>
        <begin position="643"/>
        <end position="661"/>
    </location>
</feature>
<feature type="transmembrane region" description="Helical" evidence="3">
    <location>
        <begin position="123"/>
        <end position="144"/>
    </location>
</feature>
<keyword evidence="5" id="KW-1185">Reference proteome</keyword>
<evidence type="ECO:0008006" key="6">
    <source>
        <dbReference type="Google" id="ProtNLM"/>
    </source>
</evidence>
<proteinExistence type="predicted"/>
<evidence type="ECO:0000313" key="5">
    <source>
        <dbReference type="Proteomes" id="UP000007519"/>
    </source>
</evidence>
<protein>
    <recommendedName>
        <fullName evidence="6">DUF2723 domain-containing protein</fullName>
    </recommendedName>
</protein>
<keyword evidence="3" id="KW-0472">Membrane</keyword>
<feature type="transmembrane region" description="Helical" evidence="3">
    <location>
        <begin position="247"/>
        <end position="265"/>
    </location>
</feature>
<dbReference type="InterPro" id="IPR052724">
    <property type="entry name" value="GT117_domain-containing"/>
</dbReference>
<feature type="region of interest" description="Disordered" evidence="2">
    <location>
        <begin position="1142"/>
        <end position="1172"/>
    </location>
</feature>
<dbReference type="Pfam" id="PF11028">
    <property type="entry name" value="TMEM260-like"/>
    <property type="match status" value="1"/>
</dbReference>
<feature type="transmembrane region" description="Helical" evidence="3">
    <location>
        <begin position="317"/>
        <end position="341"/>
    </location>
</feature>
<keyword evidence="3" id="KW-1133">Transmembrane helix</keyword>